<dbReference type="SUPFAM" id="SSF53850">
    <property type="entry name" value="Periplasmic binding protein-like II"/>
    <property type="match status" value="1"/>
</dbReference>
<dbReference type="InterPro" id="IPR000847">
    <property type="entry name" value="LysR_HTH_N"/>
</dbReference>
<dbReference type="PANTHER" id="PTHR30346:SF0">
    <property type="entry name" value="HCA OPERON TRANSCRIPTIONAL ACTIVATOR HCAR"/>
    <property type="match status" value="1"/>
</dbReference>
<dbReference type="Pfam" id="PF00126">
    <property type="entry name" value="HTH_1"/>
    <property type="match status" value="1"/>
</dbReference>
<evidence type="ECO:0000313" key="6">
    <source>
        <dbReference type="EMBL" id="EXG82084.1"/>
    </source>
</evidence>
<dbReference type="InterPro" id="IPR005119">
    <property type="entry name" value="LysR_subst-bd"/>
</dbReference>
<dbReference type="GO" id="GO:0032993">
    <property type="term" value="C:protein-DNA complex"/>
    <property type="evidence" value="ECO:0007669"/>
    <property type="project" value="TreeGrafter"/>
</dbReference>
<dbReference type="GO" id="GO:0003677">
    <property type="term" value="F:DNA binding"/>
    <property type="evidence" value="ECO:0007669"/>
    <property type="project" value="UniProtKB-KW"/>
</dbReference>
<keyword evidence="7" id="KW-1185">Reference proteome</keyword>
<evidence type="ECO:0000256" key="3">
    <source>
        <dbReference type="ARBA" id="ARBA00023125"/>
    </source>
</evidence>
<keyword evidence="4" id="KW-0804">Transcription</keyword>
<evidence type="ECO:0000259" key="5">
    <source>
        <dbReference type="PROSITE" id="PS50931"/>
    </source>
</evidence>
<feature type="domain" description="HTH lysR-type" evidence="5">
    <location>
        <begin position="1"/>
        <end position="58"/>
    </location>
</feature>
<comment type="similarity">
    <text evidence="1">Belongs to the LysR transcriptional regulatory family.</text>
</comment>
<name>A0A010ZTQ4_9ACTN</name>
<dbReference type="PROSITE" id="PS50931">
    <property type="entry name" value="HTH_LYSR"/>
    <property type="match status" value="1"/>
</dbReference>
<dbReference type="AlphaFoldDB" id="A0A010ZTQ4"/>
<dbReference type="RefSeq" id="WP_051570319.1">
    <property type="nucleotide sequence ID" value="NZ_KK073874.1"/>
</dbReference>
<dbReference type="PATRIC" id="fig|927661.3.peg.3179"/>
<comment type="caution">
    <text evidence="6">The sequence shown here is derived from an EMBL/GenBank/DDBJ whole genome shotgun (WGS) entry which is preliminary data.</text>
</comment>
<evidence type="ECO:0000256" key="1">
    <source>
        <dbReference type="ARBA" id="ARBA00009437"/>
    </source>
</evidence>
<keyword evidence="2" id="KW-0805">Transcription regulation</keyword>
<evidence type="ECO:0000313" key="7">
    <source>
        <dbReference type="Proteomes" id="UP000021053"/>
    </source>
</evidence>
<dbReference type="HOGENOM" id="CLU_039613_6_4_11"/>
<sequence>MDLDALRYVVTLAEELHFGRAAAEHFVAAGHFGRRVQRLERELGVRLFERTSRRVTLTPEGARVVAHARTVLAEVAELRSAAEIVRDTDESVLRVGVLGFGMADRWPALRALLRAVVPGVRLVHEELDLWNQYDAVRRGDIDVGLVHYLGDLDGLVFEPVLTSPSVVVVPVASALADAPRLTRDDVADAGWITLSGAHPRMADWAGPASHGPRRAPAVRTPGGIPSAVATSGLLGLHGGAAARYYARPDVRFVPFDGAPVEVAAVLRDSDDRPIVQAFRRAAAAVAAVAARGS</sequence>
<accession>A0A010ZTQ4</accession>
<dbReference type="Gene3D" id="1.10.10.10">
    <property type="entry name" value="Winged helix-like DNA-binding domain superfamily/Winged helix DNA-binding domain"/>
    <property type="match status" value="1"/>
</dbReference>
<dbReference type="GO" id="GO:0003700">
    <property type="term" value="F:DNA-binding transcription factor activity"/>
    <property type="evidence" value="ECO:0007669"/>
    <property type="project" value="InterPro"/>
</dbReference>
<reference evidence="6 7" key="1">
    <citation type="submission" date="2013-07" db="EMBL/GenBank/DDBJ databases">
        <authorList>
            <consortium name="DOE Joint Genome Institute"/>
            <person name="Eisen J."/>
            <person name="Huntemann M."/>
            <person name="Han J."/>
            <person name="Chen A."/>
            <person name="Kyrpides N."/>
            <person name="Mavromatis K."/>
            <person name="Markowitz V."/>
            <person name="Palaniappan K."/>
            <person name="Ivanova N."/>
            <person name="Schaumberg A."/>
            <person name="Pati A."/>
            <person name="Liolios K."/>
            <person name="Nordberg H.P."/>
            <person name="Cantor M.N."/>
            <person name="Hua S.X."/>
            <person name="Woyke T."/>
        </authorList>
    </citation>
    <scope>NUCLEOTIDE SEQUENCE [LARGE SCALE GENOMIC DNA]</scope>
    <source>
        <strain evidence="6 7">DSM 44712</strain>
    </source>
</reference>
<dbReference type="InterPro" id="IPR036388">
    <property type="entry name" value="WH-like_DNA-bd_sf"/>
</dbReference>
<evidence type="ECO:0000256" key="2">
    <source>
        <dbReference type="ARBA" id="ARBA00023015"/>
    </source>
</evidence>
<dbReference type="Proteomes" id="UP000021053">
    <property type="component" value="Unassembled WGS sequence"/>
</dbReference>
<protein>
    <submittedName>
        <fullName evidence="6">Transcriptional regulator</fullName>
    </submittedName>
</protein>
<dbReference type="PANTHER" id="PTHR30346">
    <property type="entry name" value="TRANSCRIPTIONAL DUAL REGULATOR HCAR-RELATED"/>
    <property type="match status" value="1"/>
</dbReference>
<evidence type="ECO:0000256" key="4">
    <source>
        <dbReference type="ARBA" id="ARBA00023163"/>
    </source>
</evidence>
<dbReference type="Pfam" id="PF03466">
    <property type="entry name" value="LysR_substrate"/>
    <property type="match status" value="1"/>
</dbReference>
<dbReference type="SUPFAM" id="SSF46785">
    <property type="entry name" value="Winged helix' DNA-binding domain"/>
    <property type="match status" value="1"/>
</dbReference>
<dbReference type="Gene3D" id="3.40.190.10">
    <property type="entry name" value="Periplasmic binding protein-like II"/>
    <property type="match status" value="2"/>
</dbReference>
<dbReference type="OrthoDB" id="3181812at2"/>
<organism evidence="6 7">
    <name type="scientific">Cryptosporangium arvum DSM 44712</name>
    <dbReference type="NCBI Taxonomy" id="927661"/>
    <lineage>
        <taxon>Bacteria</taxon>
        <taxon>Bacillati</taxon>
        <taxon>Actinomycetota</taxon>
        <taxon>Actinomycetes</taxon>
        <taxon>Cryptosporangiales</taxon>
        <taxon>Cryptosporangiaceae</taxon>
        <taxon>Cryptosporangium</taxon>
    </lineage>
</organism>
<proteinExistence type="inferred from homology"/>
<keyword evidence="3" id="KW-0238">DNA-binding</keyword>
<dbReference type="InterPro" id="IPR036390">
    <property type="entry name" value="WH_DNA-bd_sf"/>
</dbReference>
<dbReference type="EMBL" id="JFBT01000001">
    <property type="protein sequence ID" value="EXG82084.1"/>
    <property type="molecule type" value="Genomic_DNA"/>
</dbReference>
<dbReference type="FunFam" id="1.10.10.10:FF:000001">
    <property type="entry name" value="LysR family transcriptional regulator"/>
    <property type="match status" value="1"/>
</dbReference>
<gene>
    <name evidence="6" type="ORF">CryarDRAFT_3223</name>
</gene>